<dbReference type="Gene3D" id="1.25.10.10">
    <property type="entry name" value="Leucine-rich Repeat Variant"/>
    <property type="match status" value="1"/>
</dbReference>
<dbReference type="PANTHER" id="PTHR10997">
    <property type="entry name" value="IMPORTIN-7, 8, 11"/>
    <property type="match status" value="1"/>
</dbReference>
<keyword evidence="2" id="KW-1185">Reference proteome</keyword>
<dbReference type="Proteomes" id="UP000792457">
    <property type="component" value="Unassembled WGS sequence"/>
</dbReference>
<evidence type="ECO:0000313" key="2">
    <source>
        <dbReference type="Proteomes" id="UP000792457"/>
    </source>
</evidence>
<protein>
    <submittedName>
        <fullName evidence="1">Uncharacterized protein</fullName>
    </submittedName>
</protein>
<dbReference type="InterPro" id="IPR016024">
    <property type="entry name" value="ARM-type_fold"/>
</dbReference>
<dbReference type="InterPro" id="IPR011989">
    <property type="entry name" value="ARM-like"/>
</dbReference>
<proteinExistence type="predicted"/>
<dbReference type="GO" id="GO:0006606">
    <property type="term" value="P:protein import into nucleus"/>
    <property type="evidence" value="ECO:0007669"/>
    <property type="project" value="TreeGrafter"/>
</dbReference>
<evidence type="ECO:0000313" key="1">
    <source>
        <dbReference type="EMBL" id="KAG8226722.1"/>
    </source>
</evidence>
<dbReference type="SUPFAM" id="SSF48371">
    <property type="entry name" value="ARM repeat"/>
    <property type="match status" value="1"/>
</dbReference>
<dbReference type="OrthoDB" id="361693at2759"/>
<accession>A0A8K0K304</accession>
<dbReference type="GO" id="GO:0005635">
    <property type="term" value="C:nuclear envelope"/>
    <property type="evidence" value="ECO:0007669"/>
    <property type="project" value="TreeGrafter"/>
</dbReference>
<reference evidence="1" key="1">
    <citation type="submission" date="2013-04" db="EMBL/GenBank/DDBJ databases">
        <authorList>
            <person name="Qu J."/>
            <person name="Murali S.C."/>
            <person name="Bandaranaike D."/>
            <person name="Bellair M."/>
            <person name="Blankenburg K."/>
            <person name="Chao H."/>
            <person name="Dinh H."/>
            <person name="Doddapaneni H."/>
            <person name="Downs B."/>
            <person name="Dugan-Rocha S."/>
            <person name="Elkadiri S."/>
            <person name="Gnanaolivu R.D."/>
            <person name="Hernandez B."/>
            <person name="Javaid M."/>
            <person name="Jayaseelan J.C."/>
            <person name="Lee S."/>
            <person name="Li M."/>
            <person name="Ming W."/>
            <person name="Munidasa M."/>
            <person name="Muniz J."/>
            <person name="Nguyen L."/>
            <person name="Ongeri F."/>
            <person name="Osuji N."/>
            <person name="Pu L.-L."/>
            <person name="Puazo M."/>
            <person name="Qu C."/>
            <person name="Quiroz J."/>
            <person name="Raj R."/>
            <person name="Weissenberger G."/>
            <person name="Xin Y."/>
            <person name="Zou X."/>
            <person name="Han Y."/>
            <person name="Richards S."/>
            <person name="Worley K."/>
            <person name="Muzny D."/>
            <person name="Gibbs R."/>
        </authorList>
    </citation>
    <scope>NUCLEOTIDE SEQUENCE</scope>
    <source>
        <strain evidence="1">Sampled in the wild</strain>
    </source>
</reference>
<dbReference type="GO" id="GO:0005829">
    <property type="term" value="C:cytosol"/>
    <property type="evidence" value="ECO:0007669"/>
    <property type="project" value="TreeGrafter"/>
</dbReference>
<feature type="non-terminal residue" evidence="1">
    <location>
        <position position="1"/>
    </location>
</feature>
<dbReference type="EMBL" id="KZ308294">
    <property type="protein sequence ID" value="KAG8226722.1"/>
    <property type="molecule type" value="Genomic_DNA"/>
</dbReference>
<organism evidence="1 2">
    <name type="scientific">Ladona fulva</name>
    <name type="common">Scarce chaser dragonfly</name>
    <name type="synonym">Libellula fulva</name>
    <dbReference type="NCBI Taxonomy" id="123851"/>
    <lineage>
        <taxon>Eukaryota</taxon>
        <taxon>Metazoa</taxon>
        <taxon>Ecdysozoa</taxon>
        <taxon>Arthropoda</taxon>
        <taxon>Hexapoda</taxon>
        <taxon>Insecta</taxon>
        <taxon>Pterygota</taxon>
        <taxon>Palaeoptera</taxon>
        <taxon>Odonata</taxon>
        <taxon>Epiprocta</taxon>
        <taxon>Anisoptera</taxon>
        <taxon>Libelluloidea</taxon>
        <taxon>Libellulidae</taxon>
        <taxon>Ladona</taxon>
    </lineage>
</organism>
<dbReference type="AlphaFoldDB" id="A0A8K0K304"/>
<sequence>MEAHQIKLAFFVPPTLNEMCHKLVTHYFPLTREELRLWDENPEGFAATDEGGESWKYSLRHCTQTLFVTLFHEYREVLSSILLEMIRSNHDPVPPSDLEAILRKDAVYNAVGLAAFDLYD</sequence>
<name>A0A8K0K304_LADFU</name>
<dbReference type="PANTHER" id="PTHR10997:SF7">
    <property type="entry name" value="IMPORTIN-11"/>
    <property type="match status" value="1"/>
</dbReference>
<gene>
    <name evidence="1" type="ORF">J437_LFUL004372</name>
</gene>
<reference evidence="1" key="2">
    <citation type="submission" date="2017-10" db="EMBL/GenBank/DDBJ databases">
        <title>Ladona fulva Genome sequencing and assembly.</title>
        <authorList>
            <person name="Murali S."/>
            <person name="Richards S."/>
            <person name="Bandaranaike D."/>
            <person name="Bellair M."/>
            <person name="Blankenburg K."/>
            <person name="Chao H."/>
            <person name="Dinh H."/>
            <person name="Doddapaneni H."/>
            <person name="Dugan-Rocha S."/>
            <person name="Elkadiri S."/>
            <person name="Gnanaolivu R."/>
            <person name="Hernandez B."/>
            <person name="Skinner E."/>
            <person name="Javaid M."/>
            <person name="Lee S."/>
            <person name="Li M."/>
            <person name="Ming W."/>
            <person name="Munidasa M."/>
            <person name="Muniz J."/>
            <person name="Nguyen L."/>
            <person name="Hughes D."/>
            <person name="Osuji N."/>
            <person name="Pu L.-L."/>
            <person name="Puazo M."/>
            <person name="Qu C."/>
            <person name="Quiroz J."/>
            <person name="Raj R."/>
            <person name="Weissenberger G."/>
            <person name="Xin Y."/>
            <person name="Zou X."/>
            <person name="Han Y."/>
            <person name="Worley K."/>
            <person name="Muzny D."/>
            <person name="Gibbs R."/>
        </authorList>
    </citation>
    <scope>NUCLEOTIDE SEQUENCE</scope>
    <source>
        <strain evidence="1">Sampled in the wild</strain>
    </source>
</reference>
<comment type="caution">
    <text evidence="1">The sequence shown here is derived from an EMBL/GenBank/DDBJ whole genome shotgun (WGS) entry which is preliminary data.</text>
</comment>